<evidence type="ECO:0000313" key="2">
    <source>
        <dbReference type="EMBL" id="GIY81581.1"/>
    </source>
</evidence>
<keyword evidence="1" id="KW-0472">Membrane</keyword>
<evidence type="ECO:0000256" key="1">
    <source>
        <dbReference type="SAM" id="Phobius"/>
    </source>
</evidence>
<organism evidence="2 3">
    <name type="scientific">Caerostris darwini</name>
    <dbReference type="NCBI Taxonomy" id="1538125"/>
    <lineage>
        <taxon>Eukaryota</taxon>
        <taxon>Metazoa</taxon>
        <taxon>Ecdysozoa</taxon>
        <taxon>Arthropoda</taxon>
        <taxon>Chelicerata</taxon>
        <taxon>Arachnida</taxon>
        <taxon>Araneae</taxon>
        <taxon>Araneomorphae</taxon>
        <taxon>Entelegynae</taxon>
        <taxon>Araneoidea</taxon>
        <taxon>Araneidae</taxon>
        <taxon>Caerostris</taxon>
    </lineage>
</organism>
<comment type="caution">
    <text evidence="2">The sequence shown here is derived from an EMBL/GenBank/DDBJ whole genome shotgun (WGS) entry which is preliminary data.</text>
</comment>
<name>A0AAV4WGB9_9ARAC</name>
<accession>A0AAV4WGB9</accession>
<feature type="transmembrane region" description="Helical" evidence="1">
    <location>
        <begin position="102"/>
        <end position="122"/>
    </location>
</feature>
<keyword evidence="1" id="KW-1133">Transmembrane helix</keyword>
<dbReference type="AlphaFoldDB" id="A0AAV4WGB9"/>
<sequence>MFFMDAYGVFNSKSICFCLQCSTKFGPTYLFCFLPSERSPLFDGNNPWSREGEDHQLVGGGRMCSILYHPAAEVCRQKTDAFVKVRAKKNLDGWGCVVKNSVGKGVGVVRILSFFFLFFFFFPRHGLDWIGFILDTAGVKFVYGMLGEEDPCGLRVAMRS</sequence>
<dbReference type="EMBL" id="BPLQ01014644">
    <property type="protein sequence ID" value="GIY81581.1"/>
    <property type="molecule type" value="Genomic_DNA"/>
</dbReference>
<proteinExistence type="predicted"/>
<gene>
    <name evidence="2" type="ORF">CDAR_367351</name>
</gene>
<protein>
    <submittedName>
        <fullName evidence="2">Uncharacterized protein</fullName>
    </submittedName>
</protein>
<dbReference type="Proteomes" id="UP001054837">
    <property type="component" value="Unassembled WGS sequence"/>
</dbReference>
<evidence type="ECO:0000313" key="3">
    <source>
        <dbReference type="Proteomes" id="UP001054837"/>
    </source>
</evidence>
<keyword evidence="1" id="KW-0812">Transmembrane</keyword>
<keyword evidence="3" id="KW-1185">Reference proteome</keyword>
<reference evidence="2 3" key="1">
    <citation type="submission" date="2021-06" db="EMBL/GenBank/DDBJ databases">
        <title>Caerostris darwini draft genome.</title>
        <authorList>
            <person name="Kono N."/>
            <person name="Arakawa K."/>
        </authorList>
    </citation>
    <scope>NUCLEOTIDE SEQUENCE [LARGE SCALE GENOMIC DNA]</scope>
</reference>